<gene>
    <name evidence="5" type="ORF">ACFSC2_21255</name>
</gene>
<keyword evidence="6" id="KW-1185">Reference proteome</keyword>
<accession>A0ABW4HI42</accession>
<dbReference type="InterPro" id="IPR037171">
    <property type="entry name" value="NagB/RpiA_transferase-like"/>
</dbReference>
<evidence type="ECO:0000256" key="1">
    <source>
        <dbReference type="ARBA" id="ARBA00022491"/>
    </source>
</evidence>
<sequence length="267" mass="29910">MLQYITIFLYVNLHKAVVMIKKGRLDTILELVTKNRTVSHSELSELLNVHEDTIRRDIKILSDKGLLSAVRGGAVSHAPIPHQFRDREKHIMEQKKTAASKAVELLQDGQVVFLDAGSSVQILAELIPLERRLTVITHSFPVVSVLENHPNIEILFAAGRFDKQTCAVMGHETIQFFKNFRADICFNGICSINTDLGLTTVSREEAAVKRTMMEMAEQNVALSTLDKLHTAEAYYICPVNSLNAIITDADPDHKMLDVFKQLGIAVY</sequence>
<dbReference type="PANTHER" id="PTHR30363">
    <property type="entry name" value="HTH-TYPE TRANSCRIPTIONAL REGULATOR SRLR-RELATED"/>
    <property type="match status" value="1"/>
</dbReference>
<comment type="caution">
    <text evidence="5">The sequence shown here is derived from an EMBL/GenBank/DDBJ whole genome shotgun (WGS) entry which is preliminary data.</text>
</comment>
<dbReference type="SUPFAM" id="SSF46785">
    <property type="entry name" value="Winged helix' DNA-binding domain"/>
    <property type="match status" value="1"/>
</dbReference>
<dbReference type="Gene3D" id="1.10.10.10">
    <property type="entry name" value="Winged helix-like DNA-binding domain superfamily/Winged helix DNA-binding domain"/>
    <property type="match status" value="1"/>
</dbReference>
<organism evidence="5 6">
    <name type="scientific">Flavobacterium artemisiae</name>
    <dbReference type="NCBI Taxonomy" id="2126556"/>
    <lineage>
        <taxon>Bacteria</taxon>
        <taxon>Pseudomonadati</taxon>
        <taxon>Bacteroidota</taxon>
        <taxon>Flavobacteriia</taxon>
        <taxon>Flavobacteriales</taxon>
        <taxon>Flavobacteriaceae</taxon>
        <taxon>Flavobacterium</taxon>
    </lineage>
</organism>
<evidence type="ECO:0000259" key="4">
    <source>
        <dbReference type="PROSITE" id="PS51000"/>
    </source>
</evidence>
<keyword evidence="1" id="KW-0678">Repressor</keyword>
<evidence type="ECO:0000313" key="6">
    <source>
        <dbReference type="Proteomes" id="UP001597138"/>
    </source>
</evidence>
<dbReference type="GO" id="GO:0003677">
    <property type="term" value="F:DNA binding"/>
    <property type="evidence" value="ECO:0007669"/>
    <property type="project" value="UniProtKB-KW"/>
</dbReference>
<dbReference type="SMART" id="SM00420">
    <property type="entry name" value="HTH_DEOR"/>
    <property type="match status" value="1"/>
</dbReference>
<protein>
    <submittedName>
        <fullName evidence="5">DeoR/GlpR family DNA-binding transcription regulator</fullName>
    </submittedName>
</protein>
<dbReference type="PANTHER" id="PTHR30363:SF4">
    <property type="entry name" value="GLYCEROL-3-PHOSPHATE REGULON REPRESSOR"/>
    <property type="match status" value="1"/>
</dbReference>
<dbReference type="InterPro" id="IPR050313">
    <property type="entry name" value="Carb_Metab_HTH_regulators"/>
</dbReference>
<dbReference type="SMART" id="SM01134">
    <property type="entry name" value="DeoRC"/>
    <property type="match status" value="1"/>
</dbReference>
<dbReference type="InterPro" id="IPR036388">
    <property type="entry name" value="WH-like_DNA-bd_sf"/>
</dbReference>
<dbReference type="Pfam" id="PF08220">
    <property type="entry name" value="HTH_DeoR"/>
    <property type="match status" value="1"/>
</dbReference>
<dbReference type="PRINTS" id="PR00037">
    <property type="entry name" value="HTHLACR"/>
</dbReference>
<feature type="domain" description="HTH deoR-type" evidence="4">
    <location>
        <begin position="21"/>
        <end position="76"/>
    </location>
</feature>
<dbReference type="RefSeq" id="WP_379813080.1">
    <property type="nucleotide sequence ID" value="NZ_JBHUHW010000001.1"/>
</dbReference>
<evidence type="ECO:0000313" key="5">
    <source>
        <dbReference type="EMBL" id="MFD1605278.1"/>
    </source>
</evidence>
<proteinExistence type="predicted"/>
<dbReference type="PROSITE" id="PS51000">
    <property type="entry name" value="HTH_DEOR_2"/>
    <property type="match status" value="1"/>
</dbReference>
<evidence type="ECO:0000256" key="3">
    <source>
        <dbReference type="ARBA" id="ARBA00023163"/>
    </source>
</evidence>
<name>A0ABW4HI42_9FLAO</name>
<dbReference type="InterPro" id="IPR014036">
    <property type="entry name" value="DeoR-like_C"/>
</dbReference>
<reference evidence="6" key="1">
    <citation type="journal article" date="2019" name="Int. J. Syst. Evol. Microbiol.">
        <title>The Global Catalogue of Microorganisms (GCM) 10K type strain sequencing project: providing services to taxonomists for standard genome sequencing and annotation.</title>
        <authorList>
            <consortium name="The Broad Institute Genomics Platform"/>
            <consortium name="The Broad Institute Genome Sequencing Center for Infectious Disease"/>
            <person name="Wu L."/>
            <person name="Ma J."/>
        </authorList>
    </citation>
    <scope>NUCLEOTIDE SEQUENCE [LARGE SCALE GENOMIC DNA]</scope>
    <source>
        <strain evidence="6">CCUG 70865</strain>
    </source>
</reference>
<keyword evidence="3" id="KW-0804">Transcription</keyword>
<keyword evidence="5" id="KW-0238">DNA-binding</keyword>
<keyword evidence="2" id="KW-0805">Transcription regulation</keyword>
<dbReference type="Proteomes" id="UP001597138">
    <property type="component" value="Unassembled WGS sequence"/>
</dbReference>
<dbReference type="Gene3D" id="3.40.50.1360">
    <property type="match status" value="1"/>
</dbReference>
<dbReference type="InterPro" id="IPR001034">
    <property type="entry name" value="DeoR_HTH"/>
</dbReference>
<evidence type="ECO:0000256" key="2">
    <source>
        <dbReference type="ARBA" id="ARBA00023015"/>
    </source>
</evidence>
<dbReference type="EMBL" id="JBHUDZ010000018">
    <property type="protein sequence ID" value="MFD1605278.1"/>
    <property type="molecule type" value="Genomic_DNA"/>
</dbReference>
<dbReference type="InterPro" id="IPR036390">
    <property type="entry name" value="WH_DNA-bd_sf"/>
</dbReference>
<dbReference type="SUPFAM" id="SSF100950">
    <property type="entry name" value="NagB/RpiA/CoA transferase-like"/>
    <property type="match status" value="1"/>
</dbReference>
<dbReference type="Pfam" id="PF00455">
    <property type="entry name" value="DeoRC"/>
    <property type="match status" value="1"/>
</dbReference>